<accession>A0A8H7NLQ8</accession>
<organism evidence="1 2">
    <name type="scientific">Bionectria ochroleuca</name>
    <name type="common">Gliocladium roseum</name>
    <dbReference type="NCBI Taxonomy" id="29856"/>
    <lineage>
        <taxon>Eukaryota</taxon>
        <taxon>Fungi</taxon>
        <taxon>Dikarya</taxon>
        <taxon>Ascomycota</taxon>
        <taxon>Pezizomycotina</taxon>
        <taxon>Sordariomycetes</taxon>
        <taxon>Hypocreomycetidae</taxon>
        <taxon>Hypocreales</taxon>
        <taxon>Bionectriaceae</taxon>
        <taxon>Clonostachys</taxon>
    </lineage>
</organism>
<evidence type="ECO:0000313" key="1">
    <source>
        <dbReference type="EMBL" id="KAF9758442.1"/>
    </source>
</evidence>
<comment type="caution">
    <text evidence="1">The sequence shown here is derived from an EMBL/GenBank/DDBJ whole genome shotgun (WGS) entry which is preliminary data.</text>
</comment>
<reference evidence="1" key="1">
    <citation type="submission" date="2020-10" db="EMBL/GenBank/DDBJ databases">
        <title>High-Quality Genome Resource of Clonostachys rosea strain S41 by Oxford Nanopore Long-Read Sequencing.</title>
        <authorList>
            <person name="Wang H."/>
        </authorList>
    </citation>
    <scope>NUCLEOTIDE SEQUENCE</scope>
    <source>
        <strain evidence="1">S41</strain>
    </source>
</reference>
<proteinExistence type="predicted"/>
<dbReference type="Proteomes" id="UP000616885">
    <property type="component" value="Unassembled WGS sequence"/>
</dbReference>
<name>A0A8H7NLQ8_BIOOC</name>
<dbReference type="EMBL" id="JADCTT010000001">
    <property type="protein sequence ID" value="KAF9758442.1"/>
    <property type="molecule type" value="Genomic_DNA"/>
</dbReference>
<protein>
    <submittedName>
        <fullName evidence="1">Uncharacterized protein</fullName>
    </submittedName>
</protein>
<evidence type="ECO:0000313" key="2">
    <source>
        <dbReference type="Proteomes" id="UP000616885"/>
    </source>
</evidence>
<gene>
    <name evidence="1" type="ORF">IM811_000136</name>
</gene>
<sequence>MADVHVGRNAIGQWRLPERSCSCTLRCVFDMCVERSICAMPSVDLLTLALMIGCNGATFQTGSCTQPSQARGRLLLSRSRRPGEGCGQPVLMDLGDDTRARQAGCLAS</sequence>
<dbReference type="AlphaFoldDB" id="A0A8H7NLQ8"/>